<proteinExistence type="predicted"/>
<sequence>MAVAGLGRWLPSNLNSGQFYSPPAVIANFIEKMFAKTRAKLLGAA</sequence>
<evidence type="ECO:0000313" key="2">
    <source>
        <dbReference type="Proteomes" id="UP000031971"/>
    </source>
</evidence>
<accession>A0A0C2UGB6</accession>
<dbReference type="EMBL" id="JXSL01000009">
    <property type="protein sequence ID" value="KIM00578.1"/>
    <property type="molecule type" value="Genomic_DNA"/>
</dbReference>
<dbReference type="Proteomes" id="UP000031971">
    <property type="component" value="Unassembled WGS sequence"/>
</dbReference>
<name>A0A0C2UGB6_PARME</name>
<dbReference type="RefSeq" id="WP_160295493.1">
    <property type="nucleotide sequence ID" value="NZ_JXSL01000009.1"/>
</dbReference>
<evidence type="ECO:0000313" key="1">
    <source>
        <dbReference type="EMBL" id="KIM00578.1"/>
    </source>
</evidence>
<protein>
    <submittedName>
        <fullName evidence="1">Uncharacterized protein</fullName>
    </submittedName>
</protein>
<comment type="caution">
    <text evidence="1">The sequence shown here is derived from an EMBL/GenBank/DDBJ whole genome shotgun (WGS) entry which is preliminary data.</text>
</comment>
<keyword evidence="2" id="KW-1185">Reference proteome</keyword>
<gene>
    <name evidence="1" type="ORF">CCC_03180</name>
</gene>
<dbReference type="AlphaFoldDB" id="A0A0C2UGB6"/>
<organism evidence="1 2">
    <name type="scientific">Paramagnetospirillum magnetotacticum MS-1</name>
    <dbReference type="NCBI Taxonomy" id="272627"/>
    <lineage>
        <taxon>Bacteria</taxon>
        <taxon>Pseudomonadati</taxon>
        <taxon>Pseudomonadota</taxon>
        <taxon>Alphaproteobacteria</taxon>
        <taxon>Rhodospirillales</taxon>
        <taxon>Magnetospirillaceae</taxon>
        <taxon>Paramagnetospirillum</taxon>
    </lineage>
</organism>
<reference evidence="1 2" key="1">
    <citation type="submission" date="2015-01" db="EMBL/GenBank/DDBJ databases">
        <title>Genome Sequence of Magnetospirillum magnetotacticum Strain MS-1.</title>
        <authorList>
            <person name="Marinov G.K."/>
            <person name="Smalley M.D."/>
            <person name="DeSalvo G."/>
        </authorList>
    </citation>
    <scope>NUCLEOTIDE SEQUENCE [LARGE SCALE GENOMIC DNA]</scope>
    <source>
        <strain evidence="1 2">MS-1</strain>
    </source>
</reference>